<dbReference type="EMBL" id="JAHFXF010000129">
    <property type="protein sequence ID" value="KAG9695479.1"/>
    <property type="molecule type" value="Genomic_DNA"/>
</dbReference>
<organism evidence="2 3">
    <name type="scientific">Aureobasidium melanogenum</name>
    <name type="common">Aureobasidium pullulans var. melanogenum</name>
    <dbReference type="NCBI Taxonomy" id="46634"/>
    <lineage>
        <taxon>Eukaryota</taxon>
        <taxon>Fungi</taxon>
        <taxon>Dikarya</taxon>
        <taxon>Ascomycota</taxon>
        <taxon>Pezizomycotina</taxon>
        <taxon>Dothideomycetes</taxon>
        <taxon>Dothideomycetidae</taxon>
        <taxon>Dothideales</taxon>
        <taxon>Saccotheciaceae</taxon>
        <taxon>Aureobasidium</taxon>
    </lineage>
</organism>
<accession>A0A9P8ENY3</accession>
<dbReference type="InterPro" id="IPR015421">
    <property type="entry name" value="PyrdxlP-dep_Trfase_major"/>
</dbReference>
<proteinExistence type="predicted"/>
<dbReference type="AlphaFoldDB" id="A0A9P8ENY3"/>
<gene>
    <name evidence="2" type="ORF">KCU76_g4444</name>
</gene>
<name>A0A9P8ENY3_AURME</name>
<protein>
    <submittedName>
        <fullName evidence="2">PLP-dependent transferase</fullName>
    </submittedName>
</protein>
<evidence type="ECO:0000313" key="2">
    <source>
        <dbReference type="EMBL" id="KAG9695479.1"/>
    </source>
</evidence>
<dbReference type="OrthoDB" id="7042322at2759"/>
<dbReference type="Gene3D" id="3.90.1150.10">
    <property type="entry name" value="Aspartate Aminotransferase, domain 1"/>
    <property type="match status" value="1"/>
</dbReference>
<reference evidence="2" key="2">
    <citation type="submission" date="2021-08" db="EMBL/GenBank/DDBJ databases">
        <authorList>
            <person name="Gostincar C."/>
            <person name="Sun X."/>
            <person name="Song Z."/>
            <person name="Gunde-Cimerman N."/>
        </authorList>
    </citation>
    <scope>NUCLEOTIDE SEQUENCE</scope>
    <source>
        <strain evidence="2">EXF-9911</strain>
    </source>
</reference>
<keyword evidence="2" id="KW-0808">Transferase</keyword>
<dbReference type="InterPro" id="IPR015422">
    <property type="entry name" value="PyrdxlP-dep_Trfase_small"/>
</dbReference>
<evidence type="ECO:0000313" key="3">
    <source>
        <dbReference type="Proteomes" id="UP000779574"/>
    </source>
</evidence>
<keyword evidence="1" id="KW-0663">Pyridoxal phosphate</keyword>
<evidence type="ECO:0000256" key="1">
    <source>
        <dbReference type="ARBA" id="ARBA00022898"/>
    </source>
</evidence>
<dbReference type="SUPFAM" id="SSF53383">
    <property type="entry name" value="PLP-dependent transferases"/>
    <property type="match status" value="1"/>
</dbReference>
<reference evidence="2" key="1">
    <citation type="journal article" date="2021" name="J Fungi (Basel)">
        <title>Virulence traits and population genomics of the black yeast Aureobasidium melanogenum.</title>
        <authorList>
            <person name="Cernosa A."/>
            <person name="Sun X."/>
            <person name="Gostincar C."/>
            <person name="Fang C."/>
            <person name="Gunde-Cimerman N."/>
            <person name="Song Z."/>
        </authorList>
    </citation>
    <scope>NUCLEOTIDE SEQUENCE</scope>
    <source>
        <strain evidence="2">EXF-9911</strain>
    </source>
</reference>
<comment type="caution">
    <text evidence="2">The sequence shown here is derived from an EMBL/GenBank/DDBJ whole genome shotgun (WGS) entry which is preliminary data.</text>
</comment>
<dbReference type="InterPro" id="IPR050478">
    <property type="entry name" value="Ethylene_sulfur-biosynth"/>
</dbReference>
<dbReference type="Proteomes" id="UP000779574">
    <property type="component" value="Unassembled WGS sequence"/>
</dbReference>
<dbReference type="PANTHER" id="PTHR43795">
    <property type="entry name" value="BIFUNCTIONAL ASPARTATE AMINOTRANSFERASE AND GLUTAMATE/ASPARTATE-PREPHENATE AMINOTRANSFERASE-RELATED"/>
    <property type="match status" value="1"/>
</dbReference>
<sequence length="191" mass="21168">MSEATLSERGRAMAQTSLKARLQPLLSNIYHPKDNPNGIVDMGTAENVRQHSLYSSLTSPNQYPQHVMTKDVSSFANTKIRTSPHDFTYGEGPWGSKRLRTAMAIHMNKYFHPFSAIHPDDLVFANGITSLCELFGYAIGSPNDGILISRPSYQAFPADFGAKAGLKCVFVSFGNVDQFSLLQLRITNPHF</sequence>
<dbReference type="InterPro" id="IPR015424">
    <property type="entry name" value="PyrdxlP-dep_Trfase"/>
</dbReference>
<dbReference type="PANTHER" id="PTHR43795:SF39">
    <property type="entry name" value="AMINOTRANSFERASE CLASS I_CLASSII DOMAIN-CONTAINING PROTEIN"/>
    <property type="match status" value="1"/>
</dbReference>
<dbReference type="Gene3D" id="3.40.640.10">
    <property type="entry name" value="Type I PLP-dependent aspartate aminotransferase-like (Major domain)"/>
    <property type="match status" value="1"/>
</dbReference>
<dbReference type="GO" id="GO:0008483">
    <property type="term" value="F:transaminase activity"/>
    <property type="evidence" value="ECO:0007669"/>
    <property type="project" value="TreeGrafter"/>
</dbReference>
<feature type="non-terminal residue" evidence="2">
    <location>
        <position position="191"/>
    </location>
</feature>
<dbReference type="GO" id="GO:0006520">
    <property type="term" value="P:amino acid metabolic process"/>
    <property type="evidence" value="ECO:0007669"/>
    <property type="project" value="TreeGrafter"/>
</dbReference>